<dbReference type="GO" id="GO:0016798">
    <property type="term" value="F:hydrolase activity, acting on glycosyl bonds"/>
    <property type="evidence" value="ECO:0007669"/>
    <property type="project" value="UniProtKB-KW"/>
</dbReference>
<evidence type="ECO:0000313" key="5">
    <source>
        <dbReference type="Proteomes" id="UP000464954"/>
    </source>
</evidence>
<dbReference type="CDD" id="cd18612">
    <property type="entry name" value="GH130_Lin0857-like"/>
    <property type="match status" value="1"/>
</dbReference>
<dbReference type="KEGG" id="taer:GT409_06480"/>
<keyword evidence="1" id="KW-0328">Glycosyltransferase</keyword>
<gene>
    <name evidence="4" type="ORF">GT409_06480</name>
</gene>
<keyword evidence="2" id="KW-0808">Transferase</keyword>
<comment type="similarity">
    <text evidence="3">Belongs to the glycosyl hydrolase 130 family.</text>
</comment>
<dbReference type="GO" id="GO:0016757">
    <property type="term" value="F:glycosyltransferase activity"/>
    <property type="evidence" value="ECO:0007669"/>
    <property type="project" value="UniProtKB-KW"/>
</dbReference>
<dbReference type="PIRSF" id="PIRSF016202">
    <property type="entry name" value="PH1107"/>
    <property type="match status" value="1"/>
</dbReference>
<evidence type="ECO:0000313" key="4">
    <source>
        <dbReference type="EMBL" id="QHI69106.1"/>
    </source>
</evidence>
<dbReference type="Pfam" id="PF04041">
    <property type="entry name" value="Glyco_hydro_130"/>
    <property type="match status" value="1"/>
</dbReference>
<dbReference type="PANTHER" id="PTHR34106:SF5">
    <property type="entry name" value="GLYCOSIDASE"/>
    <property type="match status" value="1"/>
</dbReference>
<dbReference type="PANTHER" id="PTHR34106">
    <property type="entry name" value="GLYCOSIDASE"/>
    <property type="match status" value="1"/>
</dbReference>
<dbReference type="InterPro" id="IPR007184">
    <property type="entry name" value="Mannoside_phosphorylase"/>
</dbReference>
<protein>
    <submittedName>
        <fullName evidence="4">Glycosidase</fullName>
    </submittedName>
</protein>
<dbReference type="SUPFAM" id="SSF75005">
    <property type="entry name" value="Arabinanase/levansucrase/invertase"/>
    <property type="match status" value="1"/>
</dbReference>
<evidence type="ECO:0000256" key="1">
    <source>
        <dbReference type="ARBA" id="ARBA00022676"/>
    </source>
</evidence>
<dbReference type="Gene3D" id="2.115.10.20">
    <property type="entry name" value="Glycosyl hydrolase domain, family 43"/>
    <property type="match status" value="1"/>
</dbReference>
<keyword evidence="4" id="KW-0326">Glycosidase</keyword>
<dbReference type="EMBL" id="CP047593">
    <property type="protein sequence ID" value="QHI69106.1"/>
    <property type="molecule type" value="Genomic_DNA"/>
</dbReference>
<sequence length="346" mass="39516">MIIRHPENPLISPCDVKPSRPDFEVVCTFNAGVTRYKDEVILLLRVAEIPKNDNPAIERVPIFSSEQNELIVRDFDRTDKSIDYSDSRFVRTAEQQFLTSISHLRLARSKDGIHFSIDEKPAMFPANVYEEYGIEDARITKIDDTYYINYCGTADVGITTLLASTTDFETFERHGVIFAPDNKDVEIFPEKINGKYYALHRPTSAEYKHRSIWMAESPDLMCWGNHRNFLTTREGFWDDGRVGGSAVPFRIEEGWLEIYHGADKNNRYCLGALLLDADEPWKILGRSEKPIMKPEADYEVNGFFGNIVFNNGVLFEDGIIKIYYGAADTHIAYAEISLEEVLAGLK</sequence>
<keyword evidence="4" id="KW-0378">Hydrolase</keyword>
<keyword evidence="5" id="KW-1185">Reference proteome</keyword>
<evidence type="ECO:0000256" key="3">
    <source>
        <dbReference type="ARBA" id="ARBA00024356"/>
    </source>
</evidence>
<name>A0A6P1MBZ8_9BACT</name>
<proteinExistence type="inferred from homology"/>
<accession>A0A6P1MBZ8</accession>
<dbReference type="Proteomes" id="UP000464954">
    <property type="component" value="Chromosome"/>
</dbReference>
<evidence type="ECO:0000256" key="2">
    <source>
        <dbReference type="ARBA" id="ARBA00022679"/>
    </source>
</evidence>
<reference evidence="4 5" key="1">
    <citation type="submission" date="2020-01" db="EMBL/GenBank/DDBJ databases">
        <title>Ponticoccus aerotolerans gen. nov., sp. nov., an anaerobic bacterium and proposal of Ponticoccusceae fam. nov., Ponticoccusles ord. nov. and Ponticoccuse classis nov. in the phylum Kiritimatiellaeota.</title>
        <authorList>
            <person name="Zhou L.Y."/>
            <person name="Du Z.J."/>
        </authorList>
    </citation>
    <scope>NUCLEOTIDE SEQUENCE [LARGE SCALE GENOMIC DNA]</scope>
    <source>
        <strain evidence="4 5">S-5007</strain>
    </source>
</reference>
<dbReference type="InterPro" id="IPR023296">
    <property type="entry name" value="Glyco_hydro_beta-prop_sf"/>
</dbReference>
<organism evidence="4 5">
    <name type="scientific">Tichowtungia aerotolerans</name>
    <dbReference type="NCBI Taxonomy" id="2697043"/>
    <lineage>
        <taxon>Bacteria</taxon>
        <taxon>Pseudomonadati</taxon>
        <taxon>Kiritimatiellota</taxon>
        <taxon>Tichowtungiia</taxon>
        <taxon>Tichowtungiales</taxon>
        <taxon>Tichowtungiaceae</taxon>
        <taxon>Tichowtungia</taxon>
    </lineage>
</organism>
<dbReference type="AlphaFoldDB" id="A0A6P1MBZ8"/>
<dbReference type="RefSeq" id="WP_160628110.1">
    <property type="nucleotide sequence ID" value="NZ_CP047593.1"/>
</dbReference>